<dbReference type="Proteomes" id="UP000190648">
    <property type="component" value="Unassembled WGS sequence"/>
</dbReference>
<accession>A0A1V4JH78</accession>
<name>A0A1V4JH78_PATFA</name>
<evidence type="ECO:0000313" key="1">
    <source>
        <dbReference type="EMBL" id="OPJ71553.1"/>
    </source>
</evidence>
<evidence type="ECO:0000313" key="2">
    <source>
        <dbReference type="Proteomes" id="UP000190648"/>
    </source>
</evidence>
<sequence length="68" mass="6932">MNGCVLGLCWGAAAARIDAPRLSPSLCPSAGESIPASLACASLGRGVTSAVRWEVAWLLYPTANSDAQ</sequence>
<organism evidence="1 2">
    <name type="scientific">Patagioenas fasciata monilis</name>
    <dbReference type="NCBI Taxonomy" id="372326"/>
    <lineage>
        <taxon>Eukaryota</taxon>
        <taxon>Metazoa</taxon>
        <taxon>Chordata</taxon>
        <taxon>Craniata</taxon>
        <taxon>Vertebrata</taxon>
        <taxon>Euteleostomi</taxon>
        <taxon>Archelosauria</taxon>
        <taxon>Archosauria</taxon>
        <taxon>Dinosauria</taxon>
        <taxon>Saurischia</taxon>
        <taxon>Theropoda</taxon>
        <taxon>Coelurosauria</taxon>
        <taxon>Aves</taxon>
        <taxon>Neognathae</taxon>
        <taxon>Neoaves</taxon>
        <taxon>Columbimorphae</taxon>
        <taxon>Columbiformes</taxon>
        <taxon>Columbidae</taxon>
        <taxon>Patagioenas</taxon>
    </lineage>
</organism>
<gene>
    <name evidence="1" type="ORF">AV530_015376</name>
</gene>
<comment type="caution">
    <text evidence="1">The sequence shown here is derived from an EMBL/GenBank/DDBJ whole genome shotgun (WGS) entry which is preliminary data.</text>
</comment>
<proteinExistence type="predicted"/>
<reference evidence="1 2" key="1">
    <citation type="submission" date="2016-02" db="EMBL/GenBank/DDBJ databases">
        <title>Band-tailed pigeon sequencing and assembly.</title>
        <authorList>
            <person name="Soares A.E."/>
            <person name="Novak B.J."/>
            <person name="Rice E.S."/>
            <person name="O'Connell B."/>
            <person name="Chang D."/>
            <person name="Weber S."/>
            <person name="Shapiro B."/>
        </authorList>
    </citation>
    <scope>NUCLEOTIDE SEQUENCE [LARGE SCALE GENOMIC DNA]</scope>
    <source>
        <strain evidence="1">BTP2013</strain>
        <tissue evidence="1">Blood</tissue>
    </source>
</reference>
<dbReference type="AlphaFoldDB" id="A0A1V4JH78"/>
<dbReference type="EMBL" id="LSYS01007412">
    <property type="protein sequence ID" value="OPJ71553.1"/>
    <property type="molecule type" value="Genomic_DNA"/>
</dbReference>
<protein>
    <submittedName>
        <fullName evidence="1">Uncharacterized protein</fullName>
    </submittedName>
</protein>
<keyword evidence="2" id="KW-1185">Reference proteome</keyword>